<dbReference type="SMART" id="SM01231">
    <property type="entry name" value="H-kinase_dim"/>
    <property type="match status" value="1"/>
</dbReference>
<keyword evidence="9" id="KW-0175">Coiled coil</keyword>
<dbReference type="InterPro" id="IPR004105">
    <property type="entry name" value="CheA-like_dim"/>
</dbReference>
<dbReference type="Proteomes" id="UP000076962">
    <property type="component" value="Unassembled WGS sequence"/>
</dbReference>
<feature type="domain" description="CheW-like" evidence="13">
    <location>
        <begin position="388"/>
        <end position="524"/>
    </location>
</feature>
<dbReference type="SMART" id="SM00260">
    <property type="entry name" value="CheW"/>
    <property type="match status" value="1"/>
</dbReference>
<gene>
    <name evidence="14" type="ORF">THIOM_002942</name>
</gene>
<evidence type="ECO:0000256" key="6">
    <source>
        <dbReference type="ARBA" id="ARBA00022777"/>
    </source>
</evidence>
<dbReference type="SUPFAM" id="SSF55874">
    <property type="entry name" value="ATPase domain of HSP90 chaperone/DNA topoisomerase II/histidine kinase"/>
    <property type="match status" value="1"/>
</dbReference>
<keyword evidence="6" id="KW-0418">Kinase</keyword>
<dbReference type="SMART" id="SM00387">
    <property type="entry name" value="HATPase_c"/>
    <property type="match status" value="1"/>
</dbReference>
<evidence type="ECO:0000256" key="2">
    <source>
        <dbReference type="ARBA" id="ARBA00012438"/>
    </source>
</evidence>
<organism evidence="14 15">
    <name type="scientific">Candidatus Thiomargarita nelsonii</name>
    <dbReference type="NCBI Taxonomy" id="1003181"/>
    <lineage>
        <taxon>Bacteria</taxon>
        <taxon>Pseudomonadati</taxon>
        <taxon>Pseudomonadota</taxon>
        <taxon>Gammaproteobacteria</taxon>
        <taxon>Thiotrichales</taxon>
        <taxon>Thiotrichaceae</taxon>
        <taxon>Thiomargarita</taxon>
    </lineage>
</organism>
<keyword evidence="15" id="KW-1185">Reference proteome</keyword>
<dbReference type="PATRIC" id="fig|1003181.4.peg.3976"/>
<evidence type="ECO:0000313" key="14">
    <source>
        <dbReference type="EMBL" id="OAD21297.1"/>
    </source>
</evidence>
<comment type="function">
    <text evidence="7">Involved in the transmission of sensory signals from the chemoreceptors to the flagellar motors. CheA is autophosphorylated; it can transfer its phosphate group to either CheB or CheY.</text>
</comment>
<evidence type="ECO:0000259" key="13">
    <source>
        <dbReference type="PROSITE" id="PS50851"/>
    </source>
</evidence>
<evidence type="ECO:0000259" key="11">
    <source>
        <dbReference type="PROSITE" id="PS50109"/>
    </source>
</evidence>
<dbReference type="PROSITE" id="PS50110">
    <property type="entry name" value="RESPONSE_REGULATORY"/>
    <property type="match status" value="1"/>
</dbReference>
<dbReference type="InterPro" id="IPR036061">
    <property type="entry name" value="CheW-like_dom_sf"/>
</dbReference>
<keyword evidence="4 8" id="KW-0597">Phosphoprotein</keyword>
<dbReference type="GO" id="GO:0000155">
    <property type="term" value="F:phosphorelay sensor kinase activity"/>
    <property type="evidence" value="ECO:0007669"/>
    <property type="project" value="InterPro"/>
</dbReference>
<dbReference type="PANTHER" id="PTHR43395">
    <property type="entry name" value="SENSOR HISTIDINE KINASE CHEA"/>
    <property type="match status" value="1"/>
</dbReference>
<dbReference type="EC" id="2.7.13.3" evidence="2"/>
<name>A0A176S039_9GAMM</name>
<proteinExistence type="predicted"/>
<evidence type="ECO:0000256" key="4">
    <source>
        <dbReference type="ARBA" id="ARBA00022553"/>
    </source>
</evidence>
<reference evidence="14 15" key="1">
    <citation type="submission" date="2016-05" db="EMBL/GenBank/DDBJ databases">
        <title>Single-cell genome of chain-forming Candidatus Thiomargarita nelsonii and comparison to other large sulfur-oxidizing bacteria.</title>
        <authorList>
            <person name="Winkel M."/>
            <person name="Salman V."/>
            <person name="Woyke T."/>
            <person name="Schulz-Vogt H."/>
            <person name="Richter M."/>
            <person name="Flood B."/>
            <person name="Bailey J."/>
            <person name="Amann R."/>
            <person name="Mussmann M."/>
        </authorList>
    </citation>
    <scope>NUCLEOTIDE SEQUENCE [LARGE SCALE GENOMIC DNA]</scope>
    <source>
        <strain evidence="14 15">THI036</strain>
    </source>
</reference>
<evidence type="ECO:0000259" key="12">
    <source>
        <dbReference type="PROSITE" id="PS50110"/>
    </source>
</evidence>
<dbReference type="InterPro" id="IPR003594">
    <property type="entry name" value="HATPase_dom"/>
</dbReference>
<feature type="coiled-coil region" evidence="9">
    <location>
        <begin position="97"/>
        <end position="124"/>
    </location>
</feature>
<evidence type="ECO:0000256" key="1">
    <source>
        <dbReference type="ARBA" id="ARBA00000085"/>
    </source>
</evidence>
<sequence length="666" mass="74577">MLEAVRNHIALDIPTDLIKQINAAAKGEDESKKTFDAPQKKTDVPQETGSVDKIQEQNEAPADSADERIRVKATLIDKLTNFAGELSISRAHMEQQQGEFKKNLVEMEQTVVRLREQFRLLEIENDAQIRSHFDDNDKEFDPLELDCFSIIQQLSRSLTESVDDLVNIQDYLKTLTRQSDSLLVQQSRIGAELQDGIMRTRMIPFAKISPRLQRIVRGEVREQKKPVKFIINGENIEFERTVLERVVTPLEHMLRNAIGHGIEDAKTRQKSGKSSVANITIDISREGAELIIKLSDDGAGLNLPAIRQKAEERGLIQANTVVNDHELKQLILKPGFTTAKKLTQSQGRGVGMDIVNTDIKKLSGNLQIQSKTGEGTTFEIRLPLSLTITQALLVHIGEETMAVPINYLDAVMRTPRSEVLGEANEVRYYKYMDQKYRVFHLGELLGFGQVASVDSPLIPTLLVHVADRRVALLVDAIEGSKEIVVKPVGPQIEAIRWIAGATILGDGRVVLVLNMPIIVREESTLQSISSQRDAIVQAEKPVVKTVMVVDDSITVRKVTASLLKRQGMEVITAKDGLDAVAKLRENIPDLILLDVDMPRMDGYELGTLVRNNPDWKDLPIIMITTRMGEKHQKKAEKIGINCYLGKPYKENVLLENINALLENKKC</sequence>
<dbReference type="Gene3D" id="2.30.30.40">
    <property type="entry name" value="SH3 Domains"/>
    <property type="match status" value="1"/>
</dbReference>
<feature type="compositionally biased region" description="Basic and acidic residues" evidence="10">
    <location>
        <begin position="26"/>
        <end position="44"/>
    </location>
</feature>
<comment type="caution">
    <text evidence="14">The sequence shown here is derived from an EMBL/GenBank/DDBJ whole genome shotgun (WGS) entry which is preliminary data.</text>
</comment>
<dbReference type="InterPro" id="IPR001789">
    <property type="entry name" value="Sig_transdc_resp-reg_receiver"/>
</dbReference>
<feature type="domain" description="Histidine kinase" evidence="11">
    <location>
        <begin position="153"/>
        <end position="386"/>
    </location>
</feature>
<dbReference type="Gene3D" id="3.40.50.2300">
    <property type="match status" value="1"/>
</dbReference>
<evidence type="ECO:0000256" key="9">
    <source>
        <dbReference type="SAM" id="Coils"/>
    </source>
</evidence>
<dbReference type="InterPro" id="IPR004358">
    <property type="entry name" value="Sig_transdc_His_kin-like_C"/>
</dbReference>
<evidence type="ECO:0000256" key="5">
    <source>
        <dbReference type="ARBA" id="ARBA00022679"/>
    </source>
</evidence>
<dbReference type="SUPFAM" id="SSF50341">
    <property type="entry name" value="CheW-like"/>
    <property type="match status" value="1"/>
</dbReference>
<evidence type="ECO:0000313" key="15">
    <source>
        <dbReference type="Proteomes" id="UP000076962"/>
    </source>
</evidence>
<dbReference type="SMART" id="SM00448">
    <property type="entry name" value="REC"/>
    <property type="match status" value="1"/>
</dbReference>
<comment type="catalytic activity">
    <reaction evidence="1">
        <text>ATP + protein L-histidine = ADP + protein N-phospho-L-histidine.</text>
        <dbReference type="EC" id="2.7.13.3"/>
    </reaction>
</comment>
<dbReference type="InterPro" id="IPR011006">
    <property type="entry name" value="CheY-like_superfamily"/>
</dbReference>
<feature type="domain" description="Response regulatory" evidence="12">
    <location>
        <begin position="545"/>
        <end position="661"/>
    </location>
</feature>
<evidence type="ECO:0000256" key="7">
    <source>
        <dbReference type="ARBA" id="ARBA00035100"/>
    </source>
</evidence>
<feature type="modified residue" description="4-aspartylphosphate" evidence="8">
    <location>
        <position position="594"/>
    </location>
</feature>
<dbReference type="InterPro" id="IPR005467">
    <property type="entry name" value="His_kinase_dom"/>
</dbReference>
<dbReference type="InterPro" id="IPR037006">
    <property type="entry name" value="CheA-like_homodim_sf"/>
</dbReference>
<dbReference type="CDD" id="cd17546">
    <property type="entry name" value="REC_hyHK_CKI1_RcsC-like"/>
    <property type="match status" value="1"/>
</dbReference>
<dbReference type="AlphaFoldDB" id="A0A176S039"/>
<dbReference type="PROSITE" id="PS50109">
    <property type="entry name" value="HIS_KIN"/>
    <property type="match status" value="1"/>
</dbReference>
<dbReference type="Pfam" id="PF00072">
    <property type="entry name" value="Response_reg"/>
    <property type="match status" value="1"/>
</dbReference>
<dbReference type="FunFam" id="3.30.565.10:FF:000016">
    <property type="entry name" value="Chemotaxis protein CheA, putative"/>
    <property type="match status" value="1"/>
</dbReference>
<dbReference type="Pfam" id="PF02518">
    <property type="entry name" value="HATPase_c"/>
    <property type="match status" value="1"/>
</dbReference>
<dbReference type="Pfam" id="PF01584">
    <property type="entry name" value="CheW"/>
    <property type="match status" value="1"/>
</dbReference>
<dbReference type="EMBL" id="LUTY01001734">
    <property type="protein sequence ID" value="OAD21297.1"/>
    <property type="molecule type" value="Genomic_DNA"/>
</dbReference>
<dbReference type="PRINTS" id="PR00344">
    <property type="entry name" value="BCTRLSENSOR"/>
</dbReference>
<feature type="region of interest" description="Disordered" evidence="10">
    <location>
        <begin position="25"/>
        <end position="64"/>
    </location>
</feature>
<dbReference type="Gene3D" id="1.10.287.560">
    <property type="entry name" value="Histidine kinase CheA-like, homodimeric domain"/>
    <property type="match status" value="1"/>
</dbReference>
<dbReference type="GO" id="GO:0006935">
    <property type="term" value="P:chemotaxis"/>
    <property type="evidence" value="ECO:0007669"/>
    <property type="project" value="InterPro"/>
</dbReference>
<dbReference type="InterPro" id="IPR051315">
    <property type="entry name" value="Bact_Chemotaxis_CheA"/>
</dbReference>
<dbReference type="PROSITE" id="PS50851">
    <property type="entry name" value="CHEW"/>
    <property type="match status" value="1"/>
</dbReference>
<dbReference type="SUPFAM" id="SSF52172">
    <property type="entry name" value="CheY-like"/>
    <property type="match status" value="1"/>
</dbReference>
<evidence type="ECO:0000256" key="8">
    <source>
        <dbReference type="PROSITE-ProRule" id="PRU00169"/>
    </source>
</evidence>
<dbReference type="GO" id="GO:0005737">
    <property type="term" value="C:cytoplasm"/>
    <property type="evidence" value="ECO:0007669"/>
    <property type="project" value="InterPro"/>
</dbReference>
<evidence type="ECO:0000256" key="10">
    <source>
        <dbReference type="SAM" id="MobiDB-lite"/>
    </source>
</evidence>
<evidence type="ECO:0000256" key="3">
    <source>
        <dbReference type="ARBA" id="ARBA00021495"/>
    </source>
</evidence>
<protein>
    <recommendedName>
        <fullName evidence="3">Chemotaxis protein CheA</fullName>
        <ecNumber evidence="2">2.7.13.3</ecNumber>
    </recommendedName>
</protein>
<dbReference type="PANTHER" id="PTHR43395:SF8">
    <property type="entry name" value="HISTIDINE KINASE"/>
    <property type="match status" value="1"/>
</dbReference>
<keyword evidence="5" id="KW-0808">Transferase</keyword>
<accession>A0A176S039</accession>
<dbReference type="InterPro" id="IPR036890">
    <property type="entry name" value="HATPase_C_sf"/>
</dbReference>
<dbReference type="InterPro" id="IPR002545">
    <property type="entry name" value="CheW-lke_dom"/>
</dbReference>
<dbReference type="Gene3D" id="3.30.565.10">
    <property type="entry name" value="Histidine kinase-like ATPase, C-terminal domain"/>
    <property type="match status" value="1"/>
</dbReference>